<dbReference type="EMBL" id="FOOG01000036">
    <property type="protein sequence ID" value="SFG33822.1"/>
    <property type="molecule type" value="Genomic_DNA"/>
</dbReference>
<organism evidence="1 2">
    <name type="scientific">Halobacillus alkaliphilus</name>
    <dbReference type="NCBI Taxonomy" id="396056"/>
    <lineage>
        <taxon>Bacteria</taxon>
        <taxon>Bacillati</taxon>
        <taxon>Bacillota</taxon>
        <taxon>Bacilli</taxon>
        <taxon>Bacillales</taxon>
        <taxon>Bacillaceae</taxon>
        <taxon>Halobacillus</taxon>
    </lineage>
</organism>
<dbReference type="Proteomes" id="UP000198897">
    <property type="component" value="Unassembled WGS sequence"/>
</dbReference>
<accession>A0A1I2QZU4</accession>
<evidence type="ECO:0000313" key="2">
    <source>
        <dbReference type="Proteomes" id="UP000198897"/>
    </source>
</evidence>
<protein>
    <submittedName>
        <fullName evidence="1">Uncharacterized protein</fullName>
    </submittedName>
</protein>
<proteinExistence type="predicted"/>
<evidence type="ECO:0000313" key="1">
    <source>
        <dbReference type="EMBL" id="SFG33822.1"/>
    </source>
</evidence>
<reference evidence="2" key="1">
    <citation type="submission" date="2016-10" db="EMBL/GenBank/DDBJ databases">
        <authorList>
            <person name="Varghese N."/>
            <person name="Submissions S."/>
        </authorList>
    </citation>
    <scope>NUCLEOTIDE SEQUENCE [LARGE SCALE GENOMIC DNA]</scope>
    <source>
        <strain evidence="2">FP5</strain>
    </source>
</reference>
<sequence>MIGMEGLKLKQINGCQIIECKPEKLLESVRDK</sequence>
<gene>
    <name evidence="1" type="ORF">SAMN05216353_13612</name>
</gene>
<keyword evidence="2" id="KW-1185">Reference proteome</keyword>
<name>A0A1I2QZU4_9BACI</name>
<dbReference type="AlphaFoldDB" id="A0A1I2QZU4"/>